<evidence type="ECO:0008006" key="5">
    <source>
        <dbReference type="Google" id="ProtNLM"/>
    </source>
</evidence>
<evidence type="ECO:0000256" key="2">
    <source>
        <dbReference type="SAM" id="SignalP"/>
    </source>
</evidence>
<gene>
    <name evidence="3" type="ORF">PPTG_12535</name>
</gene>
<proteinExistence type="predicted"/>
<protein>
    <recommendedName>
        <fullName evidence="5">RxLR effector protein</fullName>
    </recommendedName>
</protein>
<name>W2Q4E9_PHYN3</name>
<keyword evidence="2" id="KW-0732">Signal</keyword>
<organism evidence="3 4">
    <name type="scientific">Phytophthora nicotianae (strain INRA-310)</name>
    <name type="common">Phytophthora parasitica</name>
    <dbReference type="NCBI Taxonomy" id="761204"/>
    <lineage>
        <taxon>Eukaryota</taxon>
        <taxon>Sar</taxon>
        <taxon>Stramenopiles</taxon>
        <taxon>Oomycota</taxon>
        <taxon>Peronosporomycetes</taxon>
        <taxon>Peronosporales</taxon>
        <taxon>Peronosporaceae</taxon>
        <taxon>Phytophthora</taxon>
    </lineage>
</organism>
<sequence length="108" mass="11919">MRFQCVQVLLLVFVVARIEGLTGADGALKQKSMLKKPSNLAVVKKLSGKNLCIGKIQIPVGQKVDITKLKTASGKTVDLSKWARTPRSSQRNKCQMCNRSSKSTRKMD</sequence>
<dbReference type="RefSeq" id="XP_008906826.1">
    <property type="nucleotide sequence ID" value="XM_008908578.1"/>
</dbReference>
<feature type="compositionally biased region" description="Polar residues" evidence="1">
    <location>
        <begin position="86"/>
        <end position="101"/>
    </location>
</feature>
<dbReference type="GeneID" id="20181980"/>
<reference evidence="3 4" key="2">
    <citation type="submission" date="2013-11" db="EMBL/GenBank/DDBJ databases">
        <title>The Genome Sequence of Phytophthora parasitica INRA-310.</title>
        <authorList>
            <consortium name="The Broad Institute Genomics Platform"/>
            <person name="Russ C."/>
            <person name="Tyler B."/>
            <person name="Panabieres F."/>
            <person name="Shan W."/>
            <person name="Tripathy S."/>
            <person name="Grunwald N."/>
            <person name="Machado M."/>
            <person name="Johnson C.S."/>
            <person name="Arredondo F."/>
            <person name="Hong C."/>
            <person name="Coffey M."/>
            <person name="Young S.K."/>
            <person name="Zeng Q."/>
            <person name="Gargeya S."/>
            <person name="Fitzgerald M."/>
            <person name="Abouelleil A."/>
            <person name="Alvarado L."/>
            <person name="Chapman S.B."/>
            <person name="Gainer-Dewar J."/>
            <person name="Goldberg J."/>
            <person name="Griggs A."/>
            <person name="Gujja S."/>
            <person name="Hansen M."/>
            <person name="Howarth C."/>
            <person name="Imamovic A."/>
            <person name="Ireland A."/>
            <person name="Larimer J."/>
            <person name="McCowan C."/>
            <person name="Murphy C."/>
            <person name="Pearson M."/>
            <person name="Poon T.W."/>
            <person name="Priest M."/>
            <person name="Roberts A."/>
            <person name="Saif S."/>
            <person name="Shea T."/>
            <person name="Sykes S."/>
            <person name="Wortman J."/>
            <person name="Nusbaum C."/>
            <person name="Birren B."/>
        </authorList>
    </citation>
    <scope>NUCLEOTIDE SEQUENCE [LARGE SCALE GENOMIC DNA]</scope>
    <source>
        <strain evidence="3 4">INRA-310</strain>
    </source>
</reference>
<dbReference type="AlphaFoldDB" id="W2Q4E9"/>
<accession>W2Q4E9</accession>
<reference evidence="4" key="1">
    <citation type="submission" date="2011-12" db="EMBL/GenBank/DDBJ databases">
        <authorList>
            <consortium name="The Broad Institute Genome Sequencing Platform"/>
            <person name="Russ C."/>
            <person name="Tyler B."/>
            <person name="Panabieres F."/>
            <person name="Shan W."/>
            <person name="Tripathy S."/>
            <person name="Grunwald N."/>
            <person name="Machado M."/>
            <person name="Young S.K."/>
            <person name="Zeng Q."/>
            <person name="Gargeya S."/>
            <person name="Fitzgerald M."/>
            <person name="Haas B."/>
            <person name="Abouelleil A."/>
            <person name="Alvarado L."/>
            <person name="Arachchi H.M."/>
            <person name="Berlin A."/>
            <person name="Chapman S.B."/>
            <person name="Gearin G."/>
            <person name="Goldberg J."/>
            <person name="Griggs A."/>
            <person name="Gujja S."/>
            <person name="Hansen M."/>
            <person name="Heiman D."/>
            <person name="Howarth C."/>
            <person name="Larimer J."/>
            <person name="Lui A."/>
            <person name="MacDonald P.J.P."/>
            <person name="McCowen C."/>
            <person name="Montmayeur A."/>
            <person name="Murphy C."/>
            <person name="Neiman D."/>
            <person name="Pearson M."/>
            <person name="Priest M."/>
            <person name="Roberts A."/>
            <person name="Saif S."/>
            <person name="Shea T."/>
            <person name="Sisk P."/>
            <person name="Stolte C."/>
            <person name="Sykes S."/>
            <person name="Wortman J."/>
            <person name="Nusbaum C."/>
            <person name="Birren B."/>
        </authorList>
    </citation>
    <scope>NUCLEOTIDE SEQUENCE [LARGE SCALE GENOMIC DNA]</scope>
    <source>
        <strain evidence="4">INRA-310</strain>
    </source>
</reference>
<dbReference type="Proteomes" id="UP000018817">
    <property type="component" value="Unassembled WGS sequence"/>
</dbReference>
<dbReference type="VEuPathDB" id="FungiDB:PPTG_12535"/>
<evidence type="ECO:0000256" key="1">
    <source>
        <dbReference type="SAM" id="MobiDB-lite"/>
    </source>
</evidence>
<feature type="chain" id="PRO_5004822769" description="RxLR effector protein" evidence="2">
    <location>
        <begin position="21"/>
        <end position="108"/>
    </location>
</feature>
<evidence type="ECO:0000313" key="3">
    <source>
        <dbReference type="EMBL" id="ETN08022.1"/>
    </source>
</evidence>
<feature type="signal peptide" evidence="2">
    <location>
        <begin position="1"/>
        <end position="20"/>
    </location>
</feature>
<dbReference type="EMBL" id="KI669590">
    <property type="protein sequence ID" value="ETN08022.1"/>
    <property type="molecule type" value="Genomic_DNA"/>
</dbReference>
<feature type="region of interest" description="Disordered" evidence="1">
    <location>
        <begin position="80"/>
        <end position="108"/>
    </location>
</feature>
<evidence type="ECO:0000313" key="4">
    <source>
        <dbReference type="Proteomes" id="UP000018817"/>
    </source>
</evidence>